<dbReference type="Proteomes" id="UP000783102">
    <property type="component" value="Unassembled WGS sequence"/>
</dbReference>
<reference evidence="4" key="1">
    <citation type="submission" date="2018-06" db="EMBL/GenBank/DDBJ databases">
        <title>Description of a new Polynucleobacter species.</title>
        <authorList>
            <person name="Hahn M.W."/>
        </authorList>
    </citation>
    <scope>NUCLEOTIDE SEQUENCE [LARGE SCALE GENOMIC DNA]</scope>
    <source>
        <strain evidence="4">MG-25-Pas1-D2</strain>
    </source>
</reference>
<reference evidence="1" key="2">
    <citation type="journal article" date="2019" name="Int. J. Syst. Evol. Microbiol.">
        <title>Polynucleobacter paneuropaeus sp. nov., characterized by six strains isolated from freshwater lakes located along a 3000 km north-south cross-section across Europe.</title>
        <authorList>
            <person name="Hoetzinger M."/>
            <person name="Schmidt J."/>
            <person name="Pitt A."/>
            <person name="Koll U."/>
            <person name="Lang E."/>
            <person name="Hahn M.W."/>
        </authorList>
    </citation>
    <scope>NUCLEOTIDE SEQUENCE</scope>
    <source>
        <strain evidence="1">MG-25-Pas1-D2</strain>
    </source>
</reference>
<dbReference type="GeneID" id="66831523"/>
<gene>
    <name evidence="3" type="ORF">G6693_07120</name>
    <name evidence="2" type="ORF">G6731_07775</name>
    <name evidence="1" type="ORF">Pas1_00950</name>
</gene>
<dbReference type="EMBL" id="JAANEY010000001">
    <property type="protein sequence ID" value="MBT8551848.1"/>
    <property type="molecule type" value="Genomic_DNA"/>
</dbReference>
<dbReference type="RefSeq" id="WP_112202830.1">
    <property type="nucleotide sequence ID" value="NZ_CBCSBS010000002.1"/>
</dbReference>
<dbReference type="EMBL" id="CP030085">
    <property type="protein sequence ID" value="AWW49063.1"/>
    <property type="molecule type" value="Genomic_DNA"/>
</dbReference>
<evidence type="ECO:0008006" key="5">
    <source>
        <dbReference type="Google" id="ProtNLM"/>
    </source>
</evidence>
<accession>A0A2Z4JQW2</accession>
<dbReference type="Proteomes" id="UP000248592">
    <property type="component" value="Chromosome"/>
</dbReference>
<evidence type="ECO:0000313" key="2">
    <source>
        <dbReference type="EMBL" id="MBT8551848.1"/>
    </source>
</evidence>
<dbReference type="OrthoDB" id="9135644at2"/>
<evidence type="ECO:0000313" key="4">
    <source>
        <dbReference type="Proteomes" id="UP000248592"/>
    </source>
</evidence>
<organism evidence="1 4">
    <name type="scientific">Polynucleobacter paneuropaeus</name>
    <dbReference type="NCBI Taxonomy" id="2527775"/>
    <lineage>
        <taxon>Bacteria</taxon>
        <taxon>Pseudomonadati</taxon>
        <taxon>Pseudomonadota</taxon>
        <taxon>Betaproteobacteria</taxon>
        <taxon>Burkholderiales</taxon>
        <taxon>Burkholderiaceae</taxon>
        <taxon>Polynucleobacter</taxon>
    </lineage>
</organism>
<evidence type="ECO:0000313" key="1">
    <source>
        <dbReference type="EMBL" id="AWW49063.1"/>
    </source>
</evidence>
<dbReference type="AlphaFoldDB" id="A0A2Z4JQW2"/>
<evidence type="ECO:0000313" key="3">
    <source>
        <dbReference type="EMBL" id="MBT8591691.1"/>
    </source>
</evidence>
<reference evidence="2" key="3">
    <citation type="journal article" date="2021" name="Genome Biol. Evol.">
        <title>Continental-Scale Gene Flow Prevents Allopatric Divergence of Pelagic Freshwater Bacteria.</title>
        <authorList>
            <person name="Hoetzinger M."/>
            <person name="Pitt A."/>
            <person name="Huemer A."/>
            <person name="Hahn M.W."/>
        </authorList>
    </citation>
    <scope>NUCLEOTIDE SEQUENCE</scope>
    <source>
        <strain evidence="3">AP-YLGG-20-G6</strain>
        <strain evidence="2">SM1-W8</strain>
    </source>
</reference>
<sequence length="163" mass="18019">MNQAPKPHSKKQALEWQDYLKDSHGLGGILAKTEDMVKLKSALTQCLDEVDLANLSSKIEAGWRSGGQNELFLLVGSASIASRLQQILPSLINGLAKRGYPCSNIKVRLKPATTGWEVRPRETQQTQARGFNSVARASWQNLLEKLPQDSELRKAVERLLGGK</sequence>
<name>A0A2Z4JQW2_9BURK</name>
<dbReference type="Proteomes" id="UP000762271">
    <property type="component" value="Unassembled WGS sequence"/>
</dbReference>
<dbReference type="EMBL" id="JAANGI010000001">
    <property type="protein sequence ID" value="MBT8591691.1"/>
    <property type="molecule type" value="Genomic_DNA"/>
</dbReference>
<protein>
    <recommendedName>
        <fullName evidence="5">DUF721 domain-containing protein</fullName>
    </recommendedName>
</protein>
<proteinExistence type="predicted"/>